<keyword evidence="3" id="KW-0479">Metal-binding</keyword>
<evidence type="ECO:0000313" key="10">
    <source>
        <dbReference type="EMBL" id="WKD48183.1"/>
    </source>
</evidence>
<dbReference type="InterPro" id="IPR024079">
    <property type="entry name" value="MetalloPept_cat_dom_sf"/>
</dbReference>
<dbReference type="InterPro" id="IPR008754">
    <property type="entry name" value="Peptidase_M43"/>
</dbReference>
<evidence type="ECO:0000313" key="11">
    <source>
        <dbReference type="Proteomes" id="UP001321520"/>
    </source>
</evidence>
<reference evidence="10 11" key="1">
    <citation type="submission" date="2022-05" db="EMBL/GenBank/DDBJ databases">
        <title>Microbulbifer sp. nov., isolated from sponge.</title>
        <authorList>
            <person name="Gao L."/>
        </authorList>
    </citation>
    <scope>NUCLEOTIDE SEQUENCE [LARGE SCALE GENOMIC DNA]</scope>
    <source>
        <strain evidence="10 11">MI-G</strain>
    </source>
</reference>
<name>A0ABY9E7U5_9GAMM</name>
<proteinExistence type="inferred from homology"/>
<evidence type="ECO:0000256" key="2">
    <source>
        <dbReference type="ARBA" id="ARBA00022670"/>
    </source>
</evidence>
<organism evidence="10 11">
    <name type="scientific">Microbulbifer spongiae</name>
    <dbReference type="NCBI Taxonomy" id="2944933"/>
    <lineage>
        <taxon>Bacteria</taxon>
        <taxon>Pseudomonadati</taxon>
        <taxon>Pseudomonadota</taxon>
        <taxon>Gammaproteobacteria</taxon>
        <taxon>Cellvibrionales</taxon>
        <taxon>Microbulbiferaceae</taxon>
        <taxon>Microbulbifer</taxon>
    </lineage>
</organism>
<evidence type="ECO:0000256" key="8">
    <source>
        <dbReference type="ARBA" id="ARBA00023157"/>
    </source>
</evidence>
<keyword evidence="11" id="KW-1185">Reference proteome</keyword>
<dbReference type="Pfam" id="PF05572">
    <property type="entry name" value="Peptidase_M43"/>
    <property type="match status" value="1"/>
</dbReference>
<dbReference type="PANTHER" id="PTHR47466:SF1">
    <property type="entry name" value="METALLOPROTEASE MEP1 (AFU_ORTHOLOGUE AFUA_1G07730)-RELATED"/>
    <property type="match status" value="1"/>
</dbReference>
<dbReference type="CDD" id="cd04275">
    <property type="entry name" value="ZnMc_pappalysin_like"/>
    <property type="match status" value="1"/>
</dbReference>
<keyword evidence="6" id="KW-0862">Zinc</keyword>
<evidence type="ECO:0000259" key="9">
    <source>
        <dbReference type="Pfam" id="PF05572"/>
    </source>
</evidence>
<keyword evidence="7 10" id="KW-0482">Metalloprotease</keyword>
<evidence type="ECO:0000256" key="1">
    <source>
        <dbReference type="ARBA" id="ARBA00008721"/>
    </source>
</evidence>
<keyword evidence="2" id="KW-0645">Protease</keyword>
<dbReference type="Proteomes" id="UP001321520">
    <property type="component" value="Chromosome"/>
</dbReference>
<evidence type="ECO:0000256" key="7">
    <source>
        <dbReference type="ARBA" id="ARBA00023049"/>
    </source>
</evidence>
<dbReference type="GO" id="GO:0008237">
    <property type="term" value="F:metallopeptidase activity"/>
    <property type="evidence" value="ECO:0007669"/>
    <property type="project" value="UniProtKB-KW"/>
</dbReference>
<feature type="domain" description="Peptidase M43 pregnancy-associated plasma-A" evidence="9">
    <location>
        <begin position="204"/>
        <end position="289"/>
    </location>
</feature>
<keyword evidence="8" id="KW-1015">Disulfide bond</keyword>
<dbReference type="EMBL" id="CP098023">
    <property type="protein sequence ID" value="WKD48183.1"/>
    <property type="molecule type" value="Genomic_DNA"/>
</dbReference>
<dbReference type="PANTHER" id="PTHR47466">
    <property type="match status" value="1"/>
</dbReference>
<comment type="similarity">
    <text evidence="1">Belongs to the peptidase M43B family.</text>
</comment>
<evidence type="ECO:0000256" key="4">
    <source>
        <dbReference type="ARBA" id="ARBA00022729"/>
    </source>
</evidence>
<accession>A0ABY9E7U5</accession>
<dbReference type="RefSeq" id="WP_301413834.1">
    <property type="nucleotide sequence ID" value="NZ_CP098023.1"/>
</dbReference>
<evidence type="ECO:0000256" key="6">
    <source>
        <dbReference type="ARBA" id="ARBA00022833"/>
    </source>
</evidence>
<evidence type="ECO:0000256" key="5">
    <source>
        <dbReference type="ARBA" id="ARBA00022801"/>
    </source>
</evidence>
<dbReference type="Gene3D" id="3.40.390.10">
    <property type="entry name" value="Collagenase (Catalytic Domain)"/>
    <property type="match status" value="1"/>
</dbReference>
<sequence length="299" mass="32340">MKSLMNNRLRIKSWFLSLLFFPSVLLSHNLLALEEIEGSQKALRCGTEHPTEQEAVLQESYFRMMNGALRNYVHRQAGLVGVNVHFHVITDTFGNGSLSLLEINNQMSVLNAAFSATPFSFNLASVTTTANNSWYQVAPSTSAEFQMKSALRVGGAADLNIYTANIGGGLLGWATFPSSYASNPINDGVVILTESLPGGSASPYNEGDILVHEVGHWVGLYHTFQGGCSSPGDFVADTPAESSPSRGCPVGRDSCQGPGFPGVDPIHNYMNYTDNACMFQFTSGQSTRADQQSSFYRGL</sequence>
<evidence type="ECO:0000256" key="3">
    <source>
        <dbReference type="ARBA" id="ARBA00022723"/>
    </source>
</evidence>
<keyword evidence="4" id="KW-0732">Signal</keyword>
<keyword evidence="5" id="KW-0378">Hydrolase</keyword>
<gene>
    <name evidence="10" type="ORF">M8T91_09515</name>
</gene>
<dbReference type="SUPFAM" id="SSF55486">
    <property type="entry name" value="Metalloproteases ('zincins'), catalytic domain"/>
    <property type="match status" value="1"/>
</dbReference>
<protein>
    <submittedName>
        <fullName evidence="10">Zinc metalloprotease</fullName>
    </submittedName>
</protein>